<dbReference type="OrthoDB" id="425602at2759"/>
<dbReference type="HAMAP" id="MF_00165">
    <property type="entry name" value="Thymidylate_kinase"/>
    <property type="match status" value="1"/>
</dbReference>
<keyword evidence="9" id="KW-0067">ATP-binding</keyword>
<dbReference type="Pfam" id="PF02223">
    <property type="entry name" value="Thymidylate_kin"/>
    <property type="match status" value="1"/>
</dbReference>
<dbReference type="GO" id="GO:0005634">
    <property type="term" value="C:nucleus"/>
    <property type="evidence" value="ECO:0007669"/>
    <property type="project" value="TreeGrafter"/>
</dbReference>
<dbReference type="EC" id="2.7.4.9" evidence="3"/>
<dbReference type="GO" id="GO:0006233">
    <property type="term" value="P:dTDP biosynthetic process"/>
    <property type="evidence" value="ECO:0007669"/>
    <property type="project" value="InterPro"/>
</dbReference>
<dbReference type="PROSITE" id="PS01331">
    <property type="entry name" value="THYMIDYLATE_KINASE"/>
    <property type="match status" value="1"/>
</dbReference>
<dbReference type="SUPFAM" id="SSF52540">
    <property type="entry name" value="P-loop containing nucleoside triphosphate hydrolases"/>
    <property type="match status" value="1"/>
</dbReference>
<dbReference type="GO" id="GO:0006227">
    <property type="term" value="P:dUDP biosynthetic process"/>
    <property type="evidence" value="ECO:0007669"/>
    <property type="project" value="TreeGrafter"/>
</dbReference>
<dbReference type="NCBIfam" id="TIGR00041">
    <property type="entry name" value="DTMP_kinase"/>
    <property type="match status" value="1"/>
</dbReference>
<dbReference type="EMBL" id="KN838538">
    <property type="protein sequence ID" value="KIK09514.1"/>
    <property type="molecule type" value="Genomic_DNA"/>
</dbReference>
<keyword evidence="8" id="KW-0418">Kinase</keyword>
<comment type="similarity">
    <text evidence="2">Belongs to the thymidylate kinase family.</text>
</comment>
<name>A0A0C9Y6B4_9AGAR</name>
<dbReference type="PANTHER" id="PTHR10344:SF1">
    <property type="entry name" value="THYMIDYLATE KINASE"/>
    <property type="match status" value="1"/>
</dbReference>
<reference evidence="11 12" key="1">
    <citation type="submission" date="2014-04" db="EMBL/GenBank/DDBJ databases">
        <authorList>
            <consortium name="DOE Joint Genome Institute"/>
            <person name="Kuo A."/>
            <person name="Kohler A."/>
            <person name="Nagy L.G."/>
            <person name="Floudas D."/>
            <person name="Copeland A."/>
            <person name="Barry K.W."/>
            <person name="Cichocki N."/>
            <person name="Veneault-Fourrey C."/>
            <person name="LaButti K."/>
            <person name="Lindquist E.A."/>
            <person name="Lipzen A."/>
            <person name="Lundell T."/>
            <person name="Morin E."/>
            <person name="Murat C."/>
            <person name="Sun H."/>
            <person name="Tunlid A."/>
            <person name="Henrissat B."/>
            <person name="Grigoriev I.V."/>
            <person name="Hibbett D.S."/>
            <person name="Martin F."/>
            <person name="Nordberg H.P."/>
            <person name="Cantor M.N."/>
            <person name="Hua S.X."/>
        </authorList>
    </citation>
    <scope>NUCLEOTIDE SEQUENCE [LARGE SCALE GENOMIC DNA]</scope>
    <source>
        <strain evidence="11 12">LaAM-08-1</strain>
    </source>
</reference>
<gene>
    <name evidence="11" type="ORF">K443DRAFT_671411</name>
</gene>
<dbReference type="GO" id="GO:0006235">
    <property type="term" value="P:dTTP biosynthetic process"/>
    <property type="evidence" value="ECO:0007669"/>
    <property type="project" value="TreeGrafter"/>
</dbReference>
<dbReference type="STRING" id="1095629.A0A0C9Y6B4"/>
<dbReference type="InterPro" id="IPR027417">
    <property type="entry name" value="P-loop_NTPase"/>
</dbReference>
<feature type="domain" description="Thymidylate kinase-like" evidence="10">
    <location>
        <begin position="8"/>
        <end position="106"/>
    </location>
</feature>
<evidence type="ECO:0000313" key="12">
    <source>
        <dbReference type="Proteomes" id="UP000054477"/>
    </source>
</evidence>
<dbReference type="InterPro" id="IPR018095">
    <property type="entry name" value="Thymidylate_kin_CS"/>
</dbReference>
<evidence type="ECO:0000256" key="2">
    <source>
        <dbReference type="ARBA" id="ARBA00009776"/>
    </source>
</evidence>
<dbReference type="HOGENOM" id="CLU_049131_3_1_1"/>
<evidence type="ECO:0000256" key="3">
    <source>
        <dbReference type="ARBA" id="ARBA00012980"/>
    </source>
</evidence>
<evidence type="ECO:0000313" key="11">
    <source>
        <dbReference type="EMBL" id="KIK09514.1"/>
    </source>
</evidence>
<evidence type="ECO:0000256" key="9">
    <source>
        <dbReference type="ARBA" id="ARBA00022840"/>
    </source>
</evidence>
<evidence type="ECO:0000256" key="7">
    <source>
        <dbReference type="ARBA" id="ARBA00022741"/>
    </source>
</evidence>
<evidence type="ECO:0000256" key="4">
    <source>
        <dbReference type="ARBA" id="ARBA00017144"/>
    </source>
</evidence>
<comment type="pathway">
    <text evidence="1">Pyrimidine metabolism; dTTP biosynthesis.</text>
</comment>
<sequence>MRAPFIVIEGLDRSGKTTQTSLLHTRLEAEGIQAKLMKFPDRTTVIGQMIDSYLRSDSELDDHVIHLLFSANRWELASSITQLLEAGIPIICDRYAFSGIAFSASKVHLKNPSKAEDVPSSTPSPKLPYEWCRSPDIGLPAPDLVLFLDIAPEQAKLRGGYGEERYEKEELQARVRGIFQRLGSEMQNETRRPIIRPNWVTVDAGREREVVANEVWSLVEPLVKDRIDGPVAKLWSDKL</sequence>
<evidence type="ECO:0000256" key="1">
    <source>
        <dbReference type="ARBA" id="ARBA00004992"/>
    </source>
</evidence>
<dbReference type="CDD" id="cd01672">
    <property type="entry name" value="TMPK"/>
    <property type="match status" value="1"/>
</dbReference>
<dbReference type="GO" id="GO:0005829">
    <property type="term" value="C:cytosol"/>
    <property type="evidence" value="ECO:0007669"/>
    <property type="project" value="TreeGrafter"/>
</dbReference>
<dbReference type="AlphaFoldDB" id="A0A0C9Y6B4"/>
<proteinExistence type="inferred from homology"/>
<keyword evidence="12" id="KW-1185">Reference proteome</keyword>
<dbReference type="PANTHER" id="PTHR10344">
    <property type="entry name" value="THYMIDYLATE KINASE"/>
    <property type="match status" value="1"/>
</dbReference>
<reference evidence="12" key="2">
    <citation type="submission" date="2015-01" db="EMBL/GenBank/DDBJ databases">
        <title>Evolutionary Origins and Diversification of the Mycorrhizal Mutualists.</title>
        <authorList>
            <consortium name="DOE Joint Genome Institute"/>
            <consortium name="Mycorrhizal Genomics Consortium"/>
            <person name="Kohler A."/>
            <person name="Kuo A."/>
            <person name="Nagy L.G."/>
            <person name="Floudas D."/>
            <person name="Copeland A."/>
            <person name="Barry K.W."/>
            <person name="Cichocki N."/>
            <person name="Veneault-Fourrey C."/>
            <person name="LaButti K."/>
            <person name="Lindquist E.A."/>
            <person name="Lipzen A."/>
            <person name="Lundell T."/>
            <person name="Morin E."/>
            <person name="Murat C."/>
            <person name="Riley R."/>
            <person name="Ohm R."/>
            <person name="Sun H."/>
            <person name="Tunlid A."/>
            <person name="Henrissat B."/>
            <person name="Grigoriev I.V."/>
            <person name="Hibbett D.S."/>
            <person name="Martin F."/>
        </authorList>
    </citation>
    <scope>NUCLEOTIDE SEQUENCE [LARGE SCALE GENOMIC DNA]</scope>
    <source>
        <strain evidence="12">LaAM-08-1</strain>
    </source>
</reference>
<protein>
    <recommendedName>
        <fullName evidence="4">Thymidylate kinase</fullName>
        <ecNumber evidence="3">2.7.4.9</ecNumber>
    </recommendedName>
</protein>
<evidence type="ECO:0000256" key="5">
    <source>
        <dbReference type="ARBA" id="ARBA00022679"/>
    </source>
</evidence>
<dbReference type="GO" id="GO:0004550">
    <property type="term" value="F:nucleoside diphosphate kinase activity"/>
    <property type="evidence" value="ECO:0007669"/>
    <property type="project" value="TreeGrafter"/>
</dbReference>
<keyword evidence="7" id="KW-0547">Nucleotide-binding</keyword>
<organism evidence="11 12">
    <name type="scientific">Laccaria amethystina LaAM-08-1</name>
    <dbReference type="NCBI Taxonomy" id="1095629"/>
    <lineage>
        <taxon>Eukaryota</taxon>
        <taxon>Fungi</taxon>
        <taxon>Dikarya</taxon>
        <taxon>Basidiomycota</taxon>
        <taxon>Agaricomycotina</taxon>
        <taxon>Agaricomycetes</taxon>
        <taxon>Agaricomycetidae</taxon>
        <taxon>Agaricales</taxon>
        <taxon>Agaricineae</taxon>
        <taxon>Hydnangiaceae</taxon>
        <taxon>Laccaria</taxon>
    </lineage>
</organism>
<keyword evidence="6" id="KW-0545">Nucleotide biosynthesis</keyword>
<dbReference type="GO" id="GO:0005524">
    <property type="term" value="F:ATP binding"/>
    <property type="evidence" value="ECO:0007669"/>
    <property type="project" value="UniProtKB-KW"/>
</dbReference>
<evidence type="ECO:0000259" key="10">
    <source>
        <dbReference type="Pfam" id="PF02223"/>
    </source>
</evidence>
<dbReference type="Gene3D" id="3.40.50.300">
    <property type="entry name" value="P-loop containing nucleotide triphosphate hydrolases"/>
    <property type="match status" value="1"/>
</dbReference>
<dbReference type="InterPro" id="IPR039430">
    <property type="entry name" value="Thymidylate_kin-like_dom"/>
</dbReference>
<accession>A0A0C9Y6B4</accession>
<evidence type="ECO:0000256" key="8">
    <source>
        <dbReference type="ARBA" id="ARBA00022777"/>
    </source>
</evidence>
<keyword evidence="5" id="KW-0808">Transferase</keyword>
<dbReference type="Proteomes" id="UP000054477">
    <property type="component" value="Unassembled WGS sequence"/>
</dbReference>
<dbReference type="InterPro" id="IPR018094">
    <property type="entry name" value="Thymidylate_kinase"/>
</dbReference>
<evidence type="ECO:0000256" key="6">
    <source>
        <dbReference type="ARBA" id="ARBA00022727"/>
    </source>
</evidence>
<dbReference type="FunFam" id="3.40.50.300:FF:000679">
    <property type="entry name" value="Thymidylate kinase"/>
    <property type="match status" value="1"/>
</dbReference>
<dbReference type="GO" id="GO:0004798">
    <property type="term" value="F:dTMP kinase activity"/>
    <property type="evidence" value="ECO:0007669"/>
    <property type="project" value="UniProtKB-EC"/>
</dbReference>